<proteinExistence type="predicted"/>
<protein>
    <submittedName>
        <fullName evidence="1">Uncharacterized protein</fullName>
    </submittedName>
</protein>
<keyword evidence="2" id="KW-1185">Reference proteome</keyword>
<dbReference type="AlphaFoldDB" id="A0A9P8P834"/>
<organism evidence="1 2">
    <name type="scientific">Ogataea philodendri</name>
    <dbReference type="NCBI Taxonomy" id="1378263"/>
    <lineage>
        <taxon>Eukaryota</taxon>
        <taxon>Fungi</taxon>
        <taxon>Dikarya</taxon>
        <taxon>Ascomycota</taxon>
        <taxon>Saccharomycotina</taxon>
        <taxon>Pichiomycetes</taxon>
        <taxon>Pichiales</taxon>
        <taxon>Pichiaceae</taxon>
        <taxon>Ogataea</taxon>
    </lineage>
</organism>
<comment type="caution">
    <text evidence="1">The sequence shown here is derived from an EMBL/GenBank/DDBJ whole genome shotgun (WGS) entry which is preliminary data.</text>
</comment>
<evidence type="ECO:0000313" key="1">
    <source>
        <dbReference type="EMBL" id="KAH3667288.1"/>
    </source>
</evidence>
<dbReference type="GeneID" id="70234904"/>
<dbReference type="Proteomes" id="UP000769157">
    <property type="component" value="Unassembled WGS sequence"/>
</dbReference>
<name>A0A9P8P834_9ASCO</name>
<sequence>MGPPLCTISLNLGSTPTAVSFQNSVPSEFPKCSTELTLSRIETVLAADSLDDDASCHLFDRITFSRLLISFPEAETCANTFSRPLGLLRFLMIRLIAPAILRLSSCCNWL</sequence>
<reference evidence="1" key="1">
    <citation type="journal article" date="2021" name="Open Biol.">
        <title>Shared evolutionary footprints suggest mitochondrial oxidative damage underlies multiple complex I losses in fungi.</title>
        <authorList>
            <person name="Schikora-Tamarit M.A."/>
            <person name="Marcet-Houben M."/>
            <person name="Nosek J."/>
            <person name="Gabaldon T."/>
        </authorList>
    </citation>
    <scope>NUCLEOTIDE SEQUENCE</scope>
    <source>
        <strain evidence="1">CBS6075</strain>
    </source>
</reference>
<dbReference type="EMBL" id="JAEUBE010000183">
    <property type="protein sequence ID" value="KAH3667288.1"/>
    <property type="molecule type" value="Genomic_DNA"/>
</dbReference>
<evidence type="ECO:0000313" key="2">
    <source>
        <dbReference type="Proteomes" id="UP000769157"/>
    </source>
</evidence>
<dbReference type="RefSeq" id="XP_046062100.1">
    <property type="nucleotide sequence ID" value="XM_046203861.1"/>
</dbReference>
<gene>
    <name evidence="1" type="ORF">OGAPHI_002937</name>
</gene>
<reference evidence="1" key="2">
    <citation type="submission" date="2021-01" db="EMBL/GenBank/DDBJ databases">
        <authorList>
            <person name="Schikora-Tamarit M.A."/>
        </authorList>
    </citation>
    <scope>NUCLEOTIDE SEQUENCE</scope>
    <source>
        <strain evidence="1">CBS6075</strain>
    </source>
</reference>
<accession>A0A9P8P834</accession>